<reference evidence="2 3" key="1">
    <citation type="submission" date="2019-08" db="EMBL/GenBank/DDBJ databases">
        <title>In-depth cultivation of the pig gut microbiome towards novel bacterial diversity and tailored functional studies.</title>
        <authorList>
            <person name="Wylensek D."/>
            <person name="Hitch T.C.A."/>
            <person name="Clavel T."/>
        </authorList>
    </citation>
    <scope>NUCLEOTIDE SEQUENCE [LARGE SCALE GENOMIC DNA]</scope>
    <source>
        <strain evidence="2 3">LKV-178-WT-2G</strain>
    </source>
</reference>
<dbReference type="RefSeq" id="WP_154460926.1">
    <property type="nucleotide sequence ID" value="NZ_VUMM01000019.1"/>
</dbReference>
<feature type="transmembrane region" description="Helical" evidence="1">
    <location>
        <begin position="12"/>
        <end position="31"/>
    </location>
</feature>
<feature type="transmembrane region" description="Helical" evidence="1">
    <location>
        <begin position="168"/>
        <end position="201"/>
    </location>
</feature>
<feature type="transmembrane region" description="Helical" evidence="1">
    <location>
        <begin position="102"/>
        <end position="119"/>
    </location>
</feature>
<organism evidence="2 3">
    <name type="scientific">Floccifex porci</name>
    <dbReference type="NCBI Taxonomy" id="2606629"/>
    <lineage>
        <taxon>Bacteria</taxon>
        <taxon>Bacillati</taxon>
        <taxon>Bacillota</taxon>
        <taxon>Erysipelotrichia</taxon>
        <taxon>Erysipelotrichales</taxon>
        <taxon>Erysipelotrichaceae</taxon>
        <taxon>Floccifex</taxon>
    </lineage>
</organism>
<accession>A0A7X2N416</accession>
<dbReference type="AlphaFoldDB" id="A0A7X2N416"/>
<sequence>MWKYYSKTHLKIIGITFAIGLAIMMVTFSQSQGIYAEIFPEEIVDFMYSNVVVTYLLGGFSLAGLANAILLIQYIMKKWAFGIFIILAVLILSPDVISVVGVFSLIPSVIFSIYGLYTLNKSNKEILQKEGMTSEKDVLDIYKQRHNLLEEYKSFAQMCRKNVQKISAIYALGVIAVIFVLLFMSNLILIVIAIFFFTYTFNMLARYRVSSFLPITSLLYEKCDPEACASAILYYSMQNNRFNLTNQTLFAQCLLYMDDADLAKKALATFPLKDEASILSYYSIMAYVYYLLKDEDKLNECKQEAGKVRLNMGAVGVNIQSQDIASIQNKIDLMNGDFNTCRKYYLQAFQRAQFPFQKVDAAYYIGLISFVEEDYVVAKTYLEKVIQIGNKMHFVSKAEHYLSKINDMNLEES</sequence>
<dbReference type="Proteomes" id="UP000470082">
    <property type="component" value="Unassembled WGS sequence"/>
</dbReference>
<evidence type="ECO:0000313" key="2">
    <source>
        <dbReference type="EMBL" id="MSS02064.1"/>
    </source>
</evidence>
<evidence type="ECO:0000313" key="3">
    <source>
        <dbReference type="Proteomes" id="UP000470082"/>
    </source>
</evidence>
<name>A0A7X2N416_9FIRM</name>
<feature type="transmembrane region" description="Helical" evidence="1">
    <location>
        <begin position="51"/>
        <end position="72"/>
    </location>
</feature>
<gene>
    <name evidence="2" type="ORF">FYJ50_08180</name>
</gene>
<proteinExistence type="predicted"/>
<comment type="caution">
    <text evidence="2">The sequence shown here is derived from an EMBL/GenBank/DDBJ whole genome shotgun (WGS) entry which is preliminary data.</text>
</comment>
<keyword evidence="1" id="KW-0812">Transmembrane</keyword>
<protein>
    <submittedName>
        <fullName evidence="2">Uncharacterized protein</fullName>
    </submittedName>
</protein>
<keyword evidence="1" id="KW-1133">Transmembrane helix</keyword>
<keyword evidence="1" id="KW-0472">Membrane</keyword>
<evidence type="ECO:0000256" key="1">
    <source>
        <dbReference type="SAM" id="Phobius"/>
    </source>
</evidence>
<feature type="transmembrane region" description="Helical" evidence="1">
    <location>
        <begin position="79"/>
        <end position="96"/>
    </location>
</feature>
<keyword evidence="3" id="KW-1185">Reference proteome</keyword>
<dbReference type="EMBL" id="VUMM01000019">
    <property type="protein sequence ID" value="MSS02064.1"/>
    <property type="molecule type" value="Genomic_DNA"/>
</dbReference>